<name>A0A418LXP7_9BACT</name>
<reference evidence="1 2" key="1">
    <citation type="submission" date="2018-08" db="EMBL/GenBank/DDBJ databases">
        <title>Fibrisoma montanum sp. nov., isolated from Danxia mountain soil.</title>
        <authorList>
            <person name="Huang Y."/>
        </authorList>
    </citation>
    <scope>NUCLEOTIDE SEQUENCE [LARGE SCALE GENOMIC DNA]</scope>
    <source>
        <strain evidence="1 2">HYT19</strain>
    </source>
</reference>
<dbReference type="EMBL" id="QXED01000013">
    <property type="protein sequence ID" value="RIV18093.1"/>
    <property type="molecule type" value="Genomic_DNA"/>
</dbReference>
<comment type="caution">
    <text evidence="1">The sequence shown here is derived from an EMBL/GenBank/DDBJ whole genome shotgun (WGS) entry which is preliminary data.</text>
</comment>
<accession>A0A418LXP7</accession>
<evidence type="ECO:0000313" key="2">
    <source>
        <dbReference type="Proteomes" id="UP000283523"/>
    </source>
</evidence>
<dbReference type="AlphaFoldDB" id="A0A418LXP7"/>
<gene>
    <name evidence="1" type="ORF">DYU11_29500</name>
</gene>
<protein>
    <submittedName>
        <fullName evidence="1">Uncharacterized protein</fullName>
    </submittedName>
</protein>
<keyword evidence="2" id="KW-1185">Reference proteome</keyword>
<dbReference type="Proteomes" id="UP000283523">
    <property type="component" value="Unassembled WGS sequence"/>
</dbReference>
<sequence length="59" mass="6399">MVLLAGSHMVTGCTETIEVKPQLSKGRLALPRLAATYADSTSAKARYTECPAIRDEKTF</sequence>
<proteinExistence type="predicted"/>
<evidence type="ECO:0000313" key="1">
    <source>
        <dbReference type="EMBL" id="RIV18093.1"/>
    </source>
</evidence>
<organism evidence="1 2">
    <name type="scientific">Fibrisoma montanum</name>
    <dbReference type="NCBI Taxonomy" id="2305895"/>
    <lineage>
        <taxon>Bacteria</taxon>
        <taxon>Pseudomonadati</taxon>
        <taxon>Bacteroidota</taxon>
        <taxon>Cytophagia</taxon>
        <taxon>Cytophagales</taxon>
        <taxon>Spirosomataceae</taxon>
        <taxon>Fibrisoma</taxon>
    </lineage>
</organism>